<dbReference type="Proteomes" id="UP000244248">
    <property type="component" value="Unassembled WGS sequence"/>
</dbReference>
<evidence type="ECO:0000313" key="12">
    <source>
        <dbReference type="EMBL" id="PTU32683.1"/>
    </source>
</evidence>
<dbReference type="RefSeq" id="WP_107938392.1">
    <property type="nucleotide sequence ID" value="NZ_QANS01000001.1"/>
</dbReference>
<keyword evidence="7" id="KW-0804">Transcription</keyword>
<dbReference type="Gene3D" id="3.40.50.2300">
    <property type="match status" value="1"/>
</dbReference>
<dbReference type="GO" id="GO:0000156">
    <property type="term" value="F:phosphorelay response regulator activity"/>
    <property type="evidence" value="ECO:0007669"/>
    <property type="project" value="TreeGrafter"/>
</dbReference>
<evidence type="ECO:0000259" key="10">
    <source>
        <dbReference type="PROSITE" id="PS50110"/>
    </source>
</evidence>
<dbReference type="GO" id="GO:0045893">
    <property type="term" value="P:positive regulation of DNA-templated transcription"/>
    <property type="evidence" value="ECO:0007669"/>
    <property type="project" value="UniProtKB-ARBA"/>
</dbReference>
<feature type="DNA-binding region" description="OmpR/PhoB-type" evidence="9">
    <location>
        <begin position="130"/>
        <end position="229"/>
    </location>
</feature>
<dbReference type="Gene3D" id="1.10.10.10">
    <property type="entry name" value="Winged helix-like DNA-binding domain superfamily/Winged helix DNA-binding domain"/>
    <property type="match status" value="1"/>
</dbReference>
<dbReference type="GO" id="GO:0005829">
    <property type="term" value="C:cytosol"/>
    <property type="evidence" value="ECO:0007669"/>
    <property type="project" value="TreeGrafter"/>
</dbReference>
<dbReference type="OrthoDB" id="9802426at2"/>
<dbReference type="EMBL" id="QANS01000001">
    <property type="protein sequence ID" value="PTU32683.1"/>
    <property type="molecule type" value="Genomic_DNA"/>
</dbReference>
<dbReference type="InterPro" id="IPR011006">
    <property type="entry name" value="CheY-like_superfamily"/>
</dbReference>
<dbReference type="InterPro" id="IPR039420">
    <property type="entry name" value="WalR-like"/>
</dbReference>
<dbReference type="GO" id="GO:0042802">
    <property type="term" value="F:identical protein binding"/>
    <property type="evidence" value="ECO:0007669"/>
    <property type="project" value="UniProtKB-ARBA"/>
</dbReference>
<keyword evidence="5" id="KW-0805">Transcription regulation</keyword>
<dbReference type="AlphaFoldDB" id="A0A2T5MJC4"/>
<dbReference type="SMART" id="SM00862">
    <property type="entry name" value="Trans_reg_C"/>
    <property type="match status" value="1"/>
</dbReference>
<evidence type="ECO:0000256" key="6">
    <source>
        <dbReference type="ARBA" id="ARBA00023125"/>
    </source>
</evidence>
<evidence type="ECO:0000256" key="3">
    <source>
        <dbReference type="ARBA" id="ARBA00022553"/>
    </source>
</evidence>
<comment type="subcellular location">
    <subcellularLocation>
        <location evidence="1">Cytoplasm</location>
    </subcellularLocation>
</comment>
<gene>
    <name evidence="12" type="ORF">CJD38_00735</name>
</gene>
<feature type="domain" description="OmpR/PhoB-type" evidence="11">
    <location>
        <begin position="130"/>
        <end position="229"/>
    </location>
</feature>
<evidence type="ECO:0000256" key="7">
    <source>
        <dbReference type="ARBA" id="ARBA00023163"/>
    </source>
</evidence>
<reference evidence="12 13" key="1">
    <citation type="submission" date="2018-04" db="EMBL/GenBank/DDBJ databases">
        <title>Novel species isolated from glacier.</title>
        <authorList>
            <person name="Liu Q."/>
            <person name="Xin Y.-H."/>
        </authorList>
    </citation>
    <scope>NUCLEOTIDE SEQUENCE [LARGE SCALE GENOMIC DNA]</scope>
    <source>
        <strain evidence="12 13">GT1R17</strain>
    </source>
</reference>
<dbReference type="CDD" id="cd00383">
    <property type="entry name" value="trans_reg_C"/>
    <property type="match status" value="1"/>
</dbReference>
<evidence type="ECO:0000256" key="8">
    <source>
        <dbReference type="PROSITE-ProRule" id="PRU00169"/>
    </source>
</evidence>
<proteinExistence type="predicted"/>
<dbReference type="InterPro" id="IPR001867">
    <property type="entry name" value="OmpR/PhoB-type_DNA-bd"/>
</dbReference>
<dbReference type="PROSITE" id="PS50110">
    <property type="entry name" value="RESPONSE_REGULATORY"/>
    <property type="match status" value="1"/>
</dbReference>
<dbReference type="InterPro" id="IPR001789">
    <property type="entry name" value="Sig_transdc_resp-reg_receiver"/>
</dbReference>
<evidence type="ECO:0000313" key="13">
    <source>
        <dbReference type="Proteomes" id="UP000244248"/>
    </source>
</evidence>
<keyword evidence="2" id="KW-0963">Cytoplasm</keyword>
<keyword evidence="3 8" id="KW-0597">Phosphoprotein</keyword>
<protein>
    <submittedName>
        <fullName evidence="12">DNA-binding response regulator</fullName>
    </submittedName>
</protein>
<dbReference type="FunFam" id="3.40.50.2300:FF:000021">
    <property type="entry name" value="Two-component system response regulator KdpE"/>
    <property type="match status" value="1"/>
</dbReference>
<keyword evidence="6 9" id="KW-0238">DNA-binding</keyword>
<evidence type="ECO:0000256" key="4">
    <source>
        <dbReference type="ARBA" id="ARBA00023012"/>
    </source>
</evidence>
<dbReference type="Pfam" id="PF00072">
    <property type="entry name" value="Response_reg"/>
    <property type="match status" value="1"/>
</dbReference>
<dbReference type="GO" id="GO:0000987">
    <property type="term" value="F:cis-regulatory region sequence-specific DNA binding"/>
    <property type="evidence" value="ECO:0007669"/>
    <property type="project" value="UniProtKB-ARBA"/>
</dbReference>
<dbReference type="GO" id="GO:0032993">
    <property type="term" value="C:protein-DNA complex"/>
    <property type="evidence" value="ECO:0007669"/>
    <property type="project" value="TreeGrafter"/>
</dbReference>
<dbReference type="PROSITE" id="PS51755">
    <property type="entry name" value="OMPR_PHOB"/>
    <property type="match status" value="1"/>
</dbReference>
<keyword evidence="13" id="KW-1185">Reference proteome</keyword>
<accession>A0A2T5MJC4</accession>
<evidence type="ECO:0000259" key="11">
    <source>
        <dbReference type="PROSITE" id="PS51755"/>
    </source>
</evidence>
<dbReference type="PANTHER" id="PTHR48111">
    <property type="entry name" value="REGULATOR OF RPOS"/>
    <property type="match status" value="1"/>
</dbReference>
<feature type="modified residue" description="4-aspartylphosphate" evidence="8">
    <location>
        <position position="56"/>
    </location>
</feature>
<evidence type="ECO:0000256" key="2">
    <source>
        <dbReference type="ARBA" id="ARBA00022490"/>
    </source>
</evidence>
<feature type="domain" description="Response regulatory" evidence="10">
    <location>
        <begin position="7"/>
        <end position="120"/>
    </location>
</feature>
<keyword evidence="4" id="KW-0902">Two-component regulatory system</keyword>
<evidence type="ECO:0000256" key="1">
    <source>
        <dbReference type="ARBA" id="ARBA00004496"/>
    </source>
</evidence>
<sequence length="232" mass="25843">MKSSQIRILIVDDEAQIRRFLRIALETQGYEVIEAASGREGLSQFAQHPPQLVLLDLGLPDLDGKQVLKDLRSRSNVPVMILSVREDEDEKVAALDAGANDYVAKPFGAAELSARIRAVLRAHNGHQASQPVLRCGDLTIDVSRREVTAAGKAVKLSKKEFEILHLLTHNAGRVLTHSYILHTLWGPEHEHDTQYLRVYVGQLRAKLNDDPAKPHYIANEPGVGYRMLDHAV</sequence>
<dbReference type="Gene3D" id="6.10.250.690">
    <property type="match status" value="1"/>
</dbReference>
<dbReference type="InterPro" id="IPR036388">
    <property type="entry name" value="WH-like_DNA-bd_sf"/>
</dbReference>
<organism evidence="12 13">
    <name type="scientific">Stenotrophobium rhamnosiphilum</name>
    <dbReference type="NCBI Taxonomy" id="2029166"/>
    <lineage>
        <taxon>Bacteria</taxon>
        <taxon>Pseudomonadati</taxon>
        <taxon>Pseudomonadota</taxon>
        <taxon>Gammaproteobacteria</taxon>
        <taxon>Nevskiales</taxon>
        <taxon>Nevskiaceae</taxon>
        <taxon>Stenotrophobium</taxon>
    </lineage>
</organism>
<dbReference type="PANTHER" id="PTHR48111:SF50">
    <property type="entry name" value="KDP OPERON TRANSCRIPTIONAL REGULATORY PROTEIN KDPE"/>
    <property type="match status" value="1"/>
</dbReference>
<evidence type="ECO:0000256" key="5">
    <source>
        <dbReference type="ARBA" id="ARBA00023015"/>
    </source>
</evidence>
<dbReference type="SMART" id="SM00448">
    <property type="entry name" value="REC"/>
    <property type="match status" value="1"/>
</dbReference>
<dbReference type="Pfam" id="PF00486">
    <property type="entry name" value="Trans_reg_C"/>
    <property type="match status" value="1"/>
</dbReference>
<evidence type="ECO:0000256" key="9">
    <source>
        <dbReference type="PROSITE-ProRule" id="PRU01091"/>
    </source>
</evidence>
<dbReference type="SUPFAM" id="SSF52172">
    <property type="entry name" value="CheY-like"/>
    <property type="match status" value="1"/>
</dbReference>
<comment type="caution">
    <text evidence="12">The sequence shown here is derived from an EMBL/GenBank/DDBJ whole genome shotgun (WGS) entry which is preliminary data.</text>
</comment>
<name>A0A2T5MJC4_9GAMM</name>